<gene>
    <name evidence="3" type="ORF">Tco_0821537</name>
</gene>
<evidence type="ECO:0000256" key="2">
    <source>
        <dbReference type="SAM" id="Phobius"/>
    </source>
</evidence>
<keyword evidence="2" id="KW-0472">Membrane</keyword>
<sequence>MGHIYPLYGGMLPNKRERKRTDGTKKEPFTLASAKEMRRNPNAAMVYLSLFAWVIIIIFIIRITYDFIKDEVEDYNEYDENNPNENDPREGGRDGGAGGDSAGSSTMSPLCFAPPCPQLHVKVQRNGKYRMGM</sequence>
<reference evidence="3" key="1">
    <citation type="journal article" date="2022" name="Int. J. Mol. Sci.">
        <title>Draft Genome of Tanacetum Coccineum: Genomic Comparison of Closely Related Tanacetum-Family Plants.</title>
        <authorList>
            <person name="Yamashiro T."/>
            <person name="Shiraishi A."/>
            <person name="Nakayama K."/>
            <person name="Satake H."/>
        </authorList>
    </citation>
    <scope>NUCLEOTIDE SEQUENCE</scope>
</reference>
<keyword evidence="2" id="KW-1133">Transmembrane helix</keyword>
<feature type="transmembrane region" description="Helical" evidence="2">
    <location>
        <begin position="44"/>
        <end position="65"/>
    </location>
</feature>
<accession>A0ABQ5ADI0</accession>
<organism evidence="3 4">
    <name type="scientific">Tanacetum coccineum</name>
    <dbReference type="NCBI Taxonomy" id="301880"/>
    <lineage>
        <taxon>Eukaryota</taxon>
        <taxon>Viridiplantae</taxon>
        <taxon>Streptophyta</taxon>
        <taxon>Embryophyta</taxon>
        <taxon>Tracheophyta</taxon>
        <taxon>Spermatophyta</taxon>
        <taxon>Magnoliopsida</taxon>
        <taxon>eudicotyledons</taxon>
        <taxon>Gunneridae</taxon>
        <taxon>Pentapetalae</taxon>
        <taxon>asterids</taxon>
        <taxon>campanulids</taxon>
        <taxon>Asterales</taxon>
        <taxon>Asteraceae</taxon>
        <taxon>Asteroideae</taxon>
        <taxon>Anthemideae</taxon>
        <taxon>Anthemidinae</taxon>
        <taxon>Tanacetum</taxon>
    </lineage>
</organism>
<keyword evidence="4" id="KW-1185">Reference proteome</keyword>
<name>A0ABQ5ADI0_9ASTR</name>
<keyword evidence="2" id="KW-0812">Transmembrane</keyword>
<comment type="caution">
    <text evidence="3">The sequence shown here is derived from an EMBL/GenBank/DDBJ whole genome shotgun (WGS) entry which is preliminary data.</text>
</comment>
<reference evidence="3" key="2">
    <citation type="submission" date="2022-01" db="EMBL/GenBank/DDBJ databases">
        <authorList>
            <person name="Yamashiro T."/>
            <person name="Shiraishi A."/>
            <person name="Satake H."/>
            <person name="Nakayama K."/>
        </authorList>
    </citation>
    <scope>NUCLEOTIDE SEQUENCE</scope>
</reference>
<feature type="region of interest" description="Disordered" evidence="1">
    <location>
        <begin position="77"/>
        <end position="110"/>
    </location>
</feature>
<evidence type="ECO:0000313" key="3">
    <source>
        <dbReference type="EMBL" id="GJT00368.1"/>
    </source>
</evidence>
<dbReference type="EMBL" id="BQNB010012190">
    <property type="protein sequence ID" value="GJT00368.1"/>
    <property type="molecule type" value="Genomic_DNA"/>
</dbReference>
<dbReference type="Proteomes" id="UP001151760">
    <property type="component" value="Unassembled WGS sequence"/>
</dbReference>
<evidence type="ECO:0000256" key="1">
    <source>
        <dbReference type="SAM" id="MobiDB-lite"/>
    </source>
</evidence>
<feature type="region of interest" description="Disordered" evidence="1">
    <location>
        <begin position="8"/>
        <end position="27"/>
    </location>
</feature>
<protein>
    <submittedName>
        <fullName evidence="3">Uncharacterized protein</fullName>
    </submittedName>
</protein>
<proteinExistence type="predicted"/>
<evidence type="ECO:0000313" key="4">
    <source>
        <dbReference type="Proteomes" id="UP001151760"/>
    </source>
</evidence>